<accession>A8AAQ3</accession>
<name>A8AAQ3_IGNH4</name>
<dbReference type="HOGENOM" id="CLU_2392848_0_0_2"/>
<protein>
    <submittedName>
        <fullName evidence="2">Uncharacterized protein</fullName>
    </submittedName>
</protein>
<proteinExistence type="predicted"/>
<dbReference type="EMBL" id="CP000816">
    <property type="protein sequence ID" value="ABU82005.1"/>
    <property type="molecule type" value="Genomic_DNA"/>
</dbReference>
<evidence type="ECO:0000256" key="1">
    <source>
        <dbReference type="SAM" id="MobiDB-lite"/>
    </source>
</evidence>
<evidence type="ECO:0000313" key="2">
    <source>
        <dbReference type="EMBL" id="ABU82005.1"/>
    </source>
</evidence>
<dbReference type="Proteomes" id="UP000000262">
    <property type="component" value="Chromosome"/>
</dbReference>
<gene>
    <name evidence="2" type="ordered locus">Igni_0823</name>
</gene>
<reference evidence="2 3" key="1">
    <citation type="journal article" date="2008" name="Genome Biol.">
        <title>A genomic analysis of the archaeal system Ignicoccus hospitalis-Nanoarchaeum equitans.</title>
        <authorList>
            <person name="Podar M."/>
            <person name="Anderson I."/>
            <person name="Makarova K.S."/>
            <person name="Elkins J.G."/>
            <person name="Ivanova N."/>
            <person name="Wall M.A."/>
            <person name="Lykidis A."/>
            <person name="Mavromatis K."/>
            <person name="Sun H."/>
            <person name="Hudson M.E."/>
            <person name="Chen W."/>
            <person name="Deciu C."/>
            <person name="Hutchison D."/>
            <person name="Eads J.R."/>
            <person name="Anderson A."/>
            <person name="Fernandes F."/>
            <person name="Szeto E."/>
            <person name="Lapidus A."/>
            <person name="Kyrpides N.C."/>
            <person name="Saier M.H.Jr."/>
            <person name="Richardson P.M."/>
            <person name="Rachel R."/>
            <person name="Huber H."/>
            <person name="Eisen J.A."/>
            <person name="Koonin E.V."/>
            <person name="Keller M."/>
            <person name="Stetter K.O."/>
        </authorList>
    </citation>
    <scope>NUCLEOTIDE SEQUENCE [LARGE SCALE GENOMIC DNA]</scope>
    <source>
        <strain evidence="3">KIN4/I / DSM 18386 / JCM 14125</strain>
    </source>
</reference>
<evidence type="ECO:0000313" key="3">
    <source>
        <dbReference type="Proteomes" id="UP000000262"/>
    </source>
</evidence>
<dbReference type="KEGG" id="iho:Igni_0823"/>
<dbReference type="AlphaFoldDB" id="A8AAQ3"/>
<organism evidence="2 3">
    <name type="scientific">Ignicoccus hospitalis (strain KIN4/I / DSM 18386 / JCM 14125)</name>
    <dbReference type="NCBI Taxonomy" id="453591"/>
    <lineage>
        <taxon>Archaea</taxon>
        <taxon>Thermoproteota</taxon>
        <taxon>Thermoprotei</taxon>
        <taxon>Desulfurococcales</taxon>
        <taxon>Desulfurococcaceae</taxon>
        <taxon>Ignicoccus</taxon>
    </lineage>
</organism>
<sequence>MSYVVRFSRRGRSEGTTPRKTLNTYPVRRVETSSEIVKEALELLAAVLEVADVVCRFTTSNNRLCSLVAKARRVVQAALVLYKEFVAAGDMET</sequence>
<keyword evidence="3" id="KW-1185">Reference proteome</keyword>
<feature type="region of interest" description="Disordered" evidence="1">
    <location>
        <begin position="1"/>
        <end position="20"/>
    </location>
</feature>